<sequence>MNQLLRRTLHNQSSVSILLNSCSVYQSIHSELTCHIQSSYYLIYFPRLKLG</sequence>
<accession>A0A0A9HN95</accession>
<reference evidence="1" key="1">
    <citation type="submission" date="2014-09" db="EMBL/GenBank/DDBJ databases">
        <authorList>
            <person name="Magalhaes I.L.F."/>
            <person name="Oliveira U."/>
            <person name="Santos F.R."/>
            <person name="Vidigal T.H.D.A."/>
            <person name="Brescovit A.D."/>
            <person name="Santos A.J."/>
        </authorList>
    </citation>
    <scope>NUCLEOTIDE SEQUENCE</scope>
    <source>
        <tissue evidence="1">Shoot tissue taken approximately 20 cm above the soil surface</tissue>
    </source>
</reference>
<protein>
    <submittedName>
        <fullName evidence="1">Uncharacterized protein</fullName>
    </submittedName>
</protein>
<dbReference type="AlphaFoldDB" id="A0A0A9HN95"/>
<evidence type="ECO:0000313" key="1">
    <source>
        <dbReference type="EMBL" id="JAE37324.1"/>
    </source>
</evidence>
<name>A0A0A9HN95_ARUDO</name>
<dbReference type="EMBL" id="GBRH01160572">
    <property type="protein sequence ID" value="JAE37324.1"/>
    <property type="molecule type" value="Transcribed_RNA"/>
</dbReference>
<organism evidence="1">
    <name type="scientific">Arundo donax</name>
    <name type="common">Giant reed</name>
    <name type="synonym">Donax arundinaceus</name>
    <dbReference type="NCBI Taxonomy" id="35708"/>
    <lineage>
        <taxon>Eukaryota</taxon>
        <taxon>Viridiplantae</taxon>
        <taxon>Streptophyta</taxon>
        <taxon>Embryophyta</taxon>
        <taxon>Tracheophyta</taxon>
        <taxon>Spermatophyta</taxon>
        <taxon>Magnoliopsida</taxon>
        <taxon>Liliopsida</taxon>
        <taxon>Poales</taxon>
        <taxon>Poaceae</taxon>
        <taxon>PACMAD clade</taxon>
        <taxon>Arundinoideae</taxon>
        <taxon>Arundineae</taxon>
        <taxon>Arundo</taxon>
    </lineage>
</organism>
<proteinExistence type="predicted"/>
<reference evidence="1" key="2">
    <citation type="journal article" date="2015" name="Data Brief">
        <title>Shoot transcriptome of the giant reed, Arundo donax.</title>
        <authorList>
            <person name="Barrero R.A."/>
            <person name="Guerrero F.D."/>
            <person name="Moolhuijzen P."/>
            <person name="Goolsby J.A."/>
            <person name="Tidwell J."/>
            <person name="Bellgard S.E."/>
            <person name="Bellgard M.I."/>
        </authorList>
    </citation>
    <scope>NUCLEOTIDE SEQUENCE</scope>
    <source>
        <tissue evidence="1">Shoot tissue taken approximately 20 cm above the soil surface</tissue>
    </source>
</reference>